<dbReference type="Proteomes" id="UP000024635">
    <property type="component" value="Unassembled WGS sequence"/>
</dbReference>
<proteinExistence type="predicted"/>
<feature type="compositionally biased region" description="Acidic residues" evidence="2">
    <location>
        <begin position="13"/>
        <end position="26"/>
    </location>
</feature>
<reference evidence="4" key="1">
    <citation type="journal article" date="2015" name="Nat. Genet.">
        <title>The genome and transcriptome of the zoonotic hookworm Ancylostoma ceylanicum identify infection-specific gene families.</title>
        <authorList>
            <person name="Schwarz E.M."/>
            <person name="Hu Y."/>
            <person name="Antoshechkin I."/>
            <person name="Miller M.M."/>
            <person name="Sternberg P.W."/>
            <person name="Aroian R.V."/>
        </authorList>
    </citation>
    <scope>NUCLEOTIDE SEQUENCE</scope>
    <source>
        <strain evidence="4">HY135</strain>
    </source>
</reference>
<feature type="compositionally biased region" description="Polar residues" evidence="2">
    <location>
        <begin position="1"/>
        <end position="11"/>
    </location>
</feature>
<keyword evidence="1" id="KW-0175">Coiled coil</keyword>
<dbReference type="EMBL" id="JARK01001422">
    <property type="protein sequence ID" value="EYC04680.1"/>
    <property type="molecule type" value="Genomic_DNA"/>
</dbReference>
<feature type="region of interest" description="Disordered" evidence="2">
    <location>
        <begin position="1"/>
        <end position="31"/>
    </location>
</feature>
<evidence type="ECO:0000256" key="2">
    <source>
        <dbReference type="SAM" id="MobiDB-lite"/>
    </source>
</evidence>
<organism evidence="3 4">
    <name type="scientific">Ancylostoma ceylanicum</name>
    <dbReference type="NCBI Taxonomy" id="53326"/>
    <lineage>
        <taxon>Eukaryota</taxon>
        <taxon>Metazoa</taxon>
        <taxon>Ecdysozoa</taxon>
        <taxon>Nematoda</taxon>
        <taxon>Chromadorea</taxon>
        <taxon>Rhabditida</taxon>
        <taxon>Rhabditina</taxon>
        <taxon>Rhabditomorpha</taxon>
        <taxon>Strongyloidea</taxon>
        <taxon>Ancylostomatidae</taxon>
        <taxon>Ancylostomatinae</taxon>
        <taxon>Ancylostoma</taxon>
    </lineage>
</organism>
<sequence>MEMSGNNNSQGADEYEEVPEVPEVELQDERGSELRTLRQTLRLTQAELAHEHNYVLRLTHQCRELCRRADAQEERADNQRKRRLEGNEVFWQKLRRARAEAADGKRMIENLKEVALGGTHPARQRHPSSRGVNPLLSHHDGSRGNILQHTG</sequence>
<evidence type="ECO:0000256" key="1">
    <source>
        <dbReference type="SAM" id="Coils"/>
    </source>
</evidence>
<feature type="region of interest" description="Disordered" evidence="2">
    <location>
        <begin position="115"/>
        <end position="151"/>
    </location>
</feature>
<keyword evidence="4" id="KW-1185">Reference proteome</keyword>
<accession>A0A016TPI1</accession>
<name>A0A016TPI1_9BILA</name>
<dbReference type="AlphaFoldDB" id="A0A016TPI1"/>
<protein>
    <submittedName>
        <fullName evidence="3">Uncharacterized protein</fullName>
    </submittedName>
</protein>
<evidence type="ECO:0000313" key="4">
    <source>
        <dbReference type="Proteomes" id="UP000024635"/>
    </source>
</evidence>
<feature type="coiled-coil region" evidence="1">
    <location>
        <begin position="62"/>
        <end position="114"/>
    </location>
</feature>
<gene>
    <name evidence="3" type="primary">Acey_s0086.g1926</name>
    <name evidence="3" type="ORF">Y032_0086g1926</name>
</gene>
<comment type="caution">
    <text evidence="3">The sequence shown here is derived from an EMBL/GenBank/DDBJ whole genome shotgun (WGS) entry which is preliminary data.</text>
</comment>
<evidence type="ECO:0000313" key="3">
    <source>
        <dbReference type="EMBL" id="EYC04680.1"/>
    </source>
</evidence>